<dbReference type="Gene3D" id="3.90.1530.30">
    <property type="match status" value="1"/>
</dbReference>
<dbReference type="NCBIfam" id="TIGR00180">
    <property type="entry name" value="parB_part"/>
    <property type="match status" value="1"/>
</dbReference>
<dbReference type="SUPFAM" id="SSF110849">
    <property type="entry name" value="ParB/Sulfiredoxin"/>
    <property type="match status" value="1"/>
</dbReference>
<evidence type="ECO:0000313" key="4">
    <source>
        <dbReference type="Proteomes" id="UP000468327"/>
    </source>
</evidence>
<dbReference type="GO" id="GO:0007059">
    <property type="term" value="P:chromosome segregation"/>
    <property type="evidence" value="ECO:0007669"/>
    <property type="project" value="TreeGrafter"/>
</dbReference>
<dbReference type="PANTHER" id="PTHR33375:SF1">
    <property type="entry name" value="CHROMOSOME-PARTITIONING PROTEIN PARB-RELATED"/>
    <property type="match status" value="1"/>
</dbReference>
<keyword evidence="4" id="KW-1185">Reference proteome</keyword>
<dbReference type="InterPro" id="IPR004437">
    <property type="entry name" value="ParB/RepB/Spo0J"/>
</dbReference>
<comment type="caution">
    <text evidence="3">The sequence shown here is derived from an EMBL/GenBank/DDBJ whole genome shotgun (WGS) entry which is preliminary data.</text>
</comment>
<dbReference type="InterPro" id="IPR003115">
    <property type="entry name" value="ParB_N"/>
</dbReference>
<accession>A0A6N8IIX5</accession>
<dbReference type="PANTHER" id="PTHR33375">
    <property type="entry name" value="CHROMOSOME-PARTITIONING PROTEIN PARB-RELATED"/>
    <property type="match status" value="1"/>
</dbReference>
<dbReference type="SMART" id="SM00470">
    <property type="entry name" value="ParB"/>
    <property type="match status" value="1"/>
</dbReference>
<dbReference type="InterPro" id="IPR050336">
    <property type="entry name" value="Chromosome_partition/occlusion"/>
</dbReference>
<dbReference type="GO" id="GO:0005694">
    <property type="term" value="C:chromosome"/>
    <property type="evidence" value="ECO:0007669"/>
    <property type="project" value="TreeGrafter"/>
</dbReference>
<dbReference type="InterPro" id="IPR036086">
    <property type="entry name" value="ParB/Sulfiredoxin_sf"/>
</dbReference>
<evidence type="ECO:0000256" key="1">
    <source>
        <dbReference type="ARBA" id="ARBA00006295"/>
    </source>
</evidence>
<feature type="domain" description="ParB-like N-terminal" evidence="2">
    <location>
        <begin position="33"/>
        <end position="123"/>
    </location>
</feature>
<proteinExistence type="inferred from homology"/>
<reference evidence="3 4" key="1">
    <citation type="submission" date="2019-11" db="EMBL/GenBank/DDBJ databases">
        <title>Whole genome shotgun sequencing (WGS) data from Adlercreutzia equolifaciens ResAG-91, Eggerthella lenta MRI-F36, MRI-F37, MRI-F40, ResAG-49, ResAG-88, ResAG-121, ResAG-145, and Gordonibacter sp. ResAG-5, ResAG-26, ResAG-43, ResAG-50, ResAG-59.</title>
        <authorList>
            <person name="Stoll D.A."/>
            <person name="Danylec N."/>
            <person name="Franz C.M.A.P."/>
            <person name="Huch M."/>
        </authorList>
    </citation>
    <scope>NUCLEOTIDE SEQUENCE [LARGE SCALE GENOMIC DNA]</scope>
    <source>
        <strain evidence="3 4">ResAG-59</strain>
    </source>
</reference>
<evidence type="ECO:0000259" key="2">
    <source>
        <dbReference type="SMART" id="SM00470"/>
    </source>
</evidence>
<gene>
    <name evidence="3" type="ORF">GO738_10600</name>
</gene>
<dbReference type="Gene3D" id="1.10.10.2830">
    <property type="match status" value="1"/>
</dbReference>
<dbReference type="SUPFAM" id="SSF109709">
    <property type="entry name" value="KorB DNA-binding domain-like"/>
    <property type="match status" value="1"/>
</dbReference>
<dbReference type="CDD" id="cd16407">
    <property type="entry name" value="ParB_N_like"/>
    <property type="match status" value="1"/>
</dbReference>
<sequence length="313" mass="35786">MPRAREIPFNLPSVDELFTDQEERDDALREKVTDIPLSLIDPFPDHPFHVRDDDDMADLVASVASVGILTPLTVRPKEDGRYELVSGHRRKRAAERAGLSEVPAVVRQMTRDEAIVAMVDANMQRERILPSEKAFSYKMKLEALKRQGHRTDLTCVPSEHKLRGTKARDLVARESGESASQIRRYIRLTELLPELLDMVDEGSIGMRPAVEISYLSKPEQLSLYRAIEEQVSTPSHAQAIRMRRCAEEGALTPALIRSIMEESKPNQTAHFRMPRSKIARFFKPDASRETIEERIVRGLELLERQERKRGLDR</sequence>
<dbReference type="AlphaFoldDB" id="A0A6N8IIX5"/>
<dbReference type="GO" id="GO:0003677">
    <property type="term" value="F:DNA binding"/>
    <property type="evidence" value="ECO:0007669"/>
    <property type="project" value="InterPro"/>
</dbReference>
<dbReference type="EMBL" id="WPOC01000018">
    <property type="protein sequence ID" value="MVN15787.1"/>
    <property type="molecule type" value="Genomic_DNA"/>
</dbReference>
<name>A0A6N8IIX5_9ACTN</name>
<organism evidence="3 4">
    <name type="scientific">Gordonibacter urolithinfaciens</name>
    <dbReference type="NCBI Taxonomy" id="1335613"/>
    <lineage>
        <taxon>Bacteria</taxon>
        <taxon>Bacillati</taxon>
        <taxon>Actinomycetota</taxon>
        <taxon>Coriobacteriia</taxon>
        <taxon>Eggerthellales</taxon>
        <taxon>Eggerthellaceae</taxon>
        <taxon>Gordonibacter</taxon>
    </lineage>
</organism>
<dbReference type="Pfam" id="PF02195">
    <property type="entry name" value="ParB_N"/>
    <property type="match status" value="1"/>
</dbReference>
<dbReference type="RefSeq" id="WP_087194426.1">
    <property type="nucleotide sequence ID" value="NZ_JAJCNT010000019.1"/>
</dbReference>
<evidence type="ECO:0000313" key="3">
    <source>
        <dbReference type="EMBL" id="MVN15787.1"/>
    </source>
</evidence>
<protein>
    <submittedName>
        <fullName evidence="3">ParB/RepB/Spo0J family partition protein</fullName>
    </submittedName>
</protein>
<comment type="similarity">
    <text evidence="1">Belongs to the ParB family.</text>
</comment>
<dbReference type="Proteomes" id="UP000468327">
    <property type="component" value="Unassembled WGS sequence"/>
</dbReference>